<comment type="catalytic activity">
    <reaction evidence="1">
        <text>ATP + protein L-histidine = ADP + protein N-phospho-L-histidine.</text>
        <dbReference type="EC" id="2.7.13.3"/>
    </reaction>
</comment>
<dbReference type="InterPro" id="IPR004358">
    <property type="entry name" value="Sig_transdc_His_kin-like_C"/>
</dbReference>
<dbReference type="SUPFAM" id="SSF55874">
    <property type="entry name" value="ATPase domain of HSP90 chaperone/DNA topoisomerase II/histidine kinase"/>
    <property type="match status" value="1"/>
</dbReference>
<dbReference type="EC" id="2.7.13.3" evidence="2"/>
<keyword evidence="6" id="KW-0418">Kinase</keyword>
<reference evidence="13 14" key="1">
    <citation type="submission" date="2024-09" db="EMBL/GenBank/DDBJ databases">
        <authorList>
            <person name="Sun Q."/>
            <person name="Mori K."/>
        </authorList>
    </citation>
    <scope>NUCLEOTIDE SEQUENCE [LARGE SCALE GENOMIC DNA]</scope>
    <source>
        <strain evidence="13 14">NCAIM B.02301</strain>
    </source>
</reference>
<dbReference type="InterPro" id="IPR003594">
    <property type="entry name" value="HATPase_dom"/>
</dbReference>
<dbReference type="EMBL" id="JBHLTR010000006">
    <property type="protein sequence ID" value="MFC0558798.1"/>
    <property type="molecule type" value="Genomic_DNA"/>
</dbReference>
<dbReference type="PRINTS" id="PR00344">
    <property type="entry name" value="BCTRLSENSOR"/>
</dbReference>
<gene>
    <name evidence="13" type="ORF">ACFFH4_07010</name>
</gene>
<dbReference type="InterPro" id="IPR011006">
    <property type="entry name" value="CheY-like_superfamily"/>
</dbReference>
<dbReference type="Pfam" id="PF02518">
    <property type="entry name" value="HATPase_c"/>
    <property type="match status" value="1"/>
</dbReference>
<protein>
    <recommendedName>
        <fullName evidence="2">histidine kinase</fullName>
        <ecNumber evidence="2">2.7.13.3</ecNumber>
    </recommendedName>
</protein>
<dbReference type="PANTHER" id="PTHR43547">
    <property type="entry name" value="TWO-COMPONENT HISTIDINE KINASE"/>
    <property type="match status" value="1"/>
</dbReference>
<keyword evidence="3 9" id="KW-0597">Phosphoprotein</keyword>
<evidence type="ECO:0000256" key="6">
    <source>
        <dbReference type="ARBA" id="ARBA00022777"/>
    </source>
</evidence>
<evidence type="ECO:0000256" key="3">
    <source>
        <dbReference type="ARBA" id="ARBA00022553"/>
    </source>
</evidence>
<dbReference type="SUPFAM" id="SSF55785">
    <property type="entry name" value="PYP-like sensor domain (PAS domain)"/>
    <property type="match status" value="1"/>
</dbReference>
<evidence type="ECO:0000256" key="7">
    <source>
        <dbReference type="ARBA" id="ARBA00022840"/>
    </source>
</evidence>
<organism evidence="13 14">
    <name type="scientific">Halalkalibacter alkalisediminis</name>
    <dbReference type="NCBI Taxonomy" id="935616"/>
    <lineage>
        <taxon>Bacteria</taxon>
        <taxon>Bacillati</taxon>
        <taxon>Bacillota</taxon>
        <taxon>Bacilli</taxon>
        <taxon>Bacillales</taxon>
        <taxon>Bacillaceae</taxon>
        <taxon>Halalkalibacter</taxon>
    </lineage>
</organism>
<feature type="domain" description="Histidine kinase" evidence="11">
    <location>
        <begin position="314"/>
        <end position="517"/>
    </location>
</feature>
<dbReference type="SMART" id="SM00387">
    <property type="entry name" value="HATPase_c"/>
    <property type="match status" value="1"/>
</dbReference>
<keyword evidence="10" id="KW-0175">Coiled coil</keyword>
<evidence type="ECO:0000256" key="1">
    <source>
        <dbReference type="ARBA" id="ARBA00000085"/>
    </source>
</evidence>
<dbReference type="InterPro" id="IPR003661">
    <property type="entry name" value="HisK_dim/P_dom"/>
</dbReference>
<evidence type="ECO:0000256" key="8">
    <source>
        <dbReference type="ARBA" id="ARBA00023012"/>
    </source>
</evidence>
<dbReference type="Pfam" id="PF00072">
    <property type="entry name" value="Response_reg"/>
    <property type="match status" value="1"/>
</dbReference>
<dbReference type="Gene3D" id="3.30.450.20">
    <property type="entry name" value="PAS domain"/>
    <property type="match status" value="1"/>
</dbReference>
<evidence type="ECO:0000256" key="10">
    <source>
        <dbReference type="SAM" id="Coils"/>
    </source>
</evidence>
<dbReference type="Gene3D" id="3.30.565.10">
    <property type="entry name" value="Histidine kinase-like ATPase, C-terminal domain"/>
    <property type="match status" value="1"/>
</dbReference>
<dbReference type="NCBIfam" id="TIGR00229">
    <property type="entry name" value="sensory_box"/>
    <property type="match status" value="1"/>
</dbReference>
<dbReference type="Proteomes" id="UP001589833">
    <property type="component" value="Unassembled WGS sequence"/>
</dbReference>
<dbReference type="SMART" id="SM00388">
    <property type="entry name" value="HisKA"/>
    <property type="match status" value="1"/>
</dbReference>
<dbReference type="SUPFAM" id="SSF52172">
    <property type="entry name" value="CheY-like"/>
    <property type="match status" value="1"/>
</dbReference>
<feature type="domain" description="Response regulatory" evidence="12">
    <location>
        <begin position="8"/>
        <end position="125"/>
    </location>
</feature>
<dbReference type="InterPro" id="IPR000014">
    <property type="entry name" value="PAS"/>
</dbReference>
<accession>A0ABV6NF68</accession>
<evidence type="ECO:0000313" key="14">
    <source>
        <dbReference type="Proteomes" id="UP001589833"/>
    </source>
</evidence>
<keyword evidence="5" id="KW-0547">Nucleotide-binding</keyword>
<dbReference type="PANTHER" id="PTHR43547:SF2">
    <property type="entry name" value="HYBRID SIGNAL TRANSDUCTION HISTIDINE KINASE C"/>
    <property type="match status" value="1"/>
</dbReference>
<evidence type="ECO:0000256" key="9">
    <source>
        <dbReference type="PROSITE-ProRule" id="PRU00169"/>
    </source>
</evidence>
<keyword evidence="8" id="KW-0902">Two-component regulatory system</keyword>
<evidence type="ECO:0000313" key="13">
    <source>
        <dbReference type="EMBL" id="MFC0558798.1"/>
    </source>
</evidence>
<evidence type="ECO:0000256" key="5">
    <source>
        <dbReference type="ARBA" id="ARBA00022741"/>
    </source>
</evidence>
<dbReference type="InterPro" id="IPR005467">
    <property type="entry name" value="His_kinase_dom"/>
</dbReference>
<dbReference type="Gene3D" id="3.40.50.2300">
    <property type="match status" value="1"/>
</dbReference>
<evidence type="ECO:0000259" key="12">
    <source>
        <dbReference type="PROSITE" id="PS50110"/>
    </source>
</evidence>
<dbReference type="InterPro" id="IPR035965">
    <property type="entry name" value="PAS-like_dom_sf"/>
</dbReference>
<dbReference type="SUPFAM" id="SSF47384">
    <property type="entry name" value="Homodimeric domain of signal transducing histidine kinase"/>
    <property type="match status" value="1"/>
</dbReference>
<dbReference type="Gene3D" id="1.10.287.130">
    <property type="match status" value="1"/>
</dbReference>
<dbReference type="PROSITE" id="PS50109">
    <property type="entry name" value="HIS_KIN"/>
    <property type="match status" value="1"/>
</dbReference>
<dbReference type="Pfam" id="PF00512">
    <property type="entry name" value="HisKA"/>
    <property type="match status" value="1"/>
</dbReference>
<evidence type="ECO:0000259" key="11">
    <source>
        <dbReference type="PROSITE" id="PS50109"/>
    </source>
</evidence>
<dbReference type="InterPro" id="IPR036890">
    <property type="entry name" value="HATPase_C_sf"/>
</dbReference>
<dbReference type="PROSITE" id="PS50110">
    <property type="entry name" value="RESPONSE_REGULATORY"/>
    <property type="match status" value="1"/>
</dbReference>
<proteinExistence type="predicted"/>
<feature type="modified residue" description="4-aspartylphosphate" evidence="9">
    <location>
        <position position="57"/>
    </location>
</feature>
<evidence type="ECO:0000256" key="4">
    <source>
        <dbReference type="ARBA" id="ARBA00022679"/>
    </source>
</evidence>
<dbReference type="CDD" id="cd00082">
    <property type="entry name" value="HisKA"/>
    <property type="match status" value="1"/>
</dbReference>
<dbReference type="SMART" id="SM00448">
    <property type="entry name" value="REC"/>
    <property type="match status" value="1"/>
</dbReference>
<dbReference type="RefSeq" id="WP_273839611.1">
    <property type="nucleotide sequence ID" value="NZ_JAQQWT010000001.1"/>
</dbReference>
<dbReference type="InterPro" id="IPR001789">
    <property type="entry name" value="Sig_transdc_resp-reg_receiver"/>
</dbReference>
<comment type="caution">
    <text evidence="13">The sequence shown here is derived from an EMBL/GenBank/DDBJ whole genome shotgun (WGS) entry which is preliminary data.</text>
</comment>
<dbReference type="InterPro" id="IPR036097">
    <property type="entry name" value="HisK_dim/P_sf"/>
</dbReference>
<keyword evidence="14" id="KW-1185">Reference proteome</keyword>
<feature type="coiled-coil region" evidence="10">
    <location>
        <begin position="129"/>
        <end position="179"/>
    </location>
</feature>
<name>A0ABV6NF68_9BACI</name>
<sequence length="526" mass="59911">MLTEDKVNILIVDDRPENLLALEAVLNSNDYHLVEARSGEEALKCVLKYDFAVILLDVQMPGLNGFETAEIIKQRVQSRHIPIIFVTALSKANEHVSAGYLTGAVDYIFKPFNPLILRSKVEAFVQIHKKQIEIKLKNQQLEVQSEQLKEKKDNLEAIINEKTMELLEKNKELKVSEERFKKIFRYSPNLMAIRSLKTKQYLDVNESWVHFTGYENKEVKGCHGDFILIKEVDQSICVQNQTLIDLRVGLFNVEITYLTKEKELRNGLISTETAQLNGEPCIISTITDVTERVQFEKEISRLDRLNLVGEMAAGIAHEIRNPMTTVHGFLQLAKNQNEPQPKEYIDLMIDELNRANGIITEFLTLAKDKANDRRQKDLNSIIKTLHPLLRAEALLSNKEVKLELSNCPYLFLDEKEIRQLILNIGLNGLEAMHSSGMLVIKTFMEDEQVVLEIKDEGPGIKKEILENIGTPFFTTKEKGTGLGLAICYSIAARHSAHIKIHTSKKGTSFLIYFQQTNKVLEVSARL</sequence>
<keyword evidence="7" id="KW-0067">ATP-binding</keyword>
<evidence type="ECO:0000256" key="2">
    <source>
        <dbReference type="ARBA" id="ARBA00012438"/>
    </source>
</evidence>
<keyword evidence="4" id="KW-0808">Transferase</keyword>